<comment type="caution">
    <text evidence="2">The sequence shown here is derived from an EMBL/GenBank/DDBJ whole genome shotgun (WGS) entry which is preliminary data.</text>
</comment>
<dbReference type="Proteomes" id="UP000655443">
    <property type="component" value="Unassembled WGS sequence"/>
</dbReference>
<dbReference type="SUPFAM" id="SSF48576">
    <property type="entry name" value="Terpenoid synthases"/>
    <property type="match status" value="1"/>
</dbReference>
<dbReference type="RefSeq" id="WP_189957560.1">
    <property type="nucleotide sequence ID" value="NZ_BMVG01000026.1"/>
</dbReference>
<evidence type="ECO:0000256" key="1">
    <source>
        <dbReference type="SAM" id="MobiDB-lite"/>
    </source>
</evidence>
<dbReference type="InterPro" id="IPR008949">
    <property type="entry name" value="Isoprenoid_synthase_dom_sf"/>
</dbReference>
<dbReference type="Pfam" id="PF19086">
    <property type="entry name" value="Terpene_syn_C_2"/>
    <property type="match status" value="1"/>
</dbReference>
<dbReference type="Gene3D" id="1.10.600.10">
    <property type="entry name" value="Farnesyl Diphosphate Synthase"/>
    <property type="match status" value="1"/>
</dbReference>
<keyword evidence="3" id="KW-1185">Reference proteome</keyword>
<reference evidence="2" key="1">
    <citation type="journal article" date="2014" name="Int. J. Syst. Evol. Microbiol.">
        <title>Complete genome sequence of Corynebacterium casei LMG S-19264T (=DSM 44701T), isolated from a smear-ripened cheese.</title>
        <authorList>
            <consortium name="US DOE Joint Genome Institute (JGI-PGF)"/>
            <person name="Walter F."/>
            <person name="Albersmeier A."/>
            <person name="Kalinowski J."/>
            <person name="Ruckert C."/>
        </authorList>
    </citation>
    <scope>NUCLEOTIDE SEQUENCE</scope>
    <source>
        <strain evidence="2">JCM 4714</strain>
    </source>
</reference>
<reference evidence="2" key="2">
    <citation type="submission" date="2020-09" db="EMBL/GenBank/DDBJ databases">
        <authorList>
            <person name="Sun Q."/>
            <person name="Ohkuma M."/>
        </authorList>
    </citation>
    <scope>NUCLEOTIDE SEQUENCE</scope>
    <source>
        <strain evidence="2">JCM 4714</strain>
    </source>
</reference>
<evidence type="ECO:0000313" key="3">
    <source>
        <dbReference type="Proteomes" id="UP000655443"/>
    </source>
</evidence>
<accession>A0A918YQ92</accession>
<evidence type="ECO:0000313" key="2">
    <source>
        <dbReference type="EMBL" id="GHE11007.1"/>
    </source>
</evidence>
<dbReference type="AlphaFoldDB" id="A0A918YQ92"/>
<organism evidence="2 3">
    <name type="scientific">Streptomyces alanosinicus</name>
    <dbReference type="NCBI Taxonomy" id="68171"/>
    <lineage>
        <taxon>Bacteria</taxon>
        <taxon>Bacillati</taxon>
        <taxon>Actinomycetota</taxon>
        <taxon>Actinomycetes</taxon>
        <taxon>Kitasatosporales</taxon>
        <taxon>Streptomycetaceae</taxon>
        <taxon>Streptomyces</taxon>
    </lineage>
</organism>
<protein>
    <recommendedName>
        <fullName evidence="4">Terpene synthase</fullName>
    </recommendedName>
</protein>
<gene>
    <name evidence="2" type="ORF">GCM10010339_69090</name>
</gene>
<feature type="region of interest" description="Disordered" evidence="1">
    <location>
        <begin position="359"/>
        <end position="387"/>
    </location>
</feature>
<feature type="region of interest" description="Disordered" evidence="1">
    <location>
        <begin position="1"/>
        <end position="21"/>
    </location>
</feature>
<evidence type="ECO:0008006" key="4">
    <source>
        <dbReference type="Google" id="ProtNLM"/>
    </source>
</evidence>
<proteinExistence type="predicted"/>
<dbReference type="EMBL" id="BMVG01000026">
    <property type="protein sequence ID" value="GHE11007.1"/>
    <property type="molecule type" value="Genomic_DNA"/>
</dbReference>
<sequence length="387" mass="44036">MKHSTVHKGSLPQPRGLQACPGLRRGTSVRLPEIPDPFAVEPHPDWLEITRACNEWTVHRLCRGDTALATDLIGAGTGPYVCESIPKGLPERLLDLCKLSVWWFGLDDEFTRIRWDLSTGERERTTRLHARVEEIWALATGARKDDDLWPGDVVREIFHTMIGRVAPSRASWLIDVLGSWQQRGAKLDLDQTAHRDDSIEAFIPNRAVDSACPTFARLIEYTLGIEVTEHERTAEPVRRFLVTIYELWFLLNDLFSFRAECFADQHDSTICFLRRVYGISLQEAVDWTASRMIAAQQQSVEILDEISRSDLGTSDDLMLLLRTYQHTASGTYHQSLSAQRYHGRGFRWNGARSGTIVLHPDLTEFPPPPKAQRLYPATSQERYDALS</sequence>
<name>A0A918YQ92_9ACTN</name>